<dbReference type="GO" id="GO:0051604">
    <property type="term" value="P:protein maturation"/>
    <property type="evidence" value="ECO:0007669"/>
    <property type="project" value="TreeGrafter"/>
</dbReference>
<evidence type="ECO:0000259" key="1">
    <source>
        <dbReference type="Pfam" id="PF04216"/>
    </source>
</evidence>
<dbReference type="SUPFAM" id="SSF144020">
    <property type="entry name" value="FdhE-like"/>
    <property type="match status" value="1"/>
</dbReference>
<dbReference type="EMBL" id="CAADJE010000024">
    <property type="protein sequence ID" value="VFS71224.1"/>
    <property type="molecule type" value="Genomic_DNA"/>
</dbReference>
<dbReference type="AlphaFoldDB" id="A0A485BDG8"/>
<proteinExistence type="predicted"/>
<dbReference type="Gene3D" id="3.90.1670.10">
    <property type="entry name" value="FdhE-like domain"/>
    <property type="match status" value="1"/>
</dbReference>
<dbReference type="Pfam" id="PF04216">
    <property type="entry name" value="FdhE_N"/>
    <property type="match status" value="1"/>
</dbReference>
<dbReference type="NCBIfam" id="TIGR01562">
    <property type="entry name" value="FdhE"/>
    <property type="match status" value="1"/>
</dbReference>
<accession>A0A485BDG8</accession>
<dbReference type="GO" id="GO:0008199">
    <property type="term" value="F:ferric iron binding"/>
    <property type="evidence" value="ECO:0007669"/>
    <property type="project" value="TreeGrafter"/>
</dbReference>
<name>A0A485BDG8_RAOPL</name>
<reference evidence="2 3" key="1">
    <citation type="submission" date="2019-03" db="EMBL/GenBank/DDBJ databases">
        <authorList>
            <consortium name="Pathogen Informatics"/>
        </authorList>
    </citation>
    <scope>NUCLEOTIDE SEQUENCE [LARGE SCALE GENOMIC DNA]</scope>
    <source>
        <strain evidence="2 3">NCTC12998</strain>
    </source>
</reference>
<evidence type="ECO:0000313" key="2">
    <source>
        <dbReference type="EMBL" id="VFS71224.1"/>
    </source>
</evidence>
<dbReference type="InterPro" id="IPR024064">
    <property type="entry name" value="FdhE-like_sf"/>
</dbReference>
<gene>
    <name evidence="2" type="primary">fdhE_2</name>
    <name evidence="2" type="ORF">NCTC12998_04033</name>
</gene>
<dbReference type="GO" id="GO:0005829">
    <property type="term" value="C:cytosol"/>
    <property type="evidence" value="ECO:0007669"/>
    <property type="project" value="TreeGrafter"/>
</dbReference>
<organism evidence="2 3">
    <name type="scientific">Raoultella planticola</name>
    <name type="common">Klebsiella planticola</name>
    <dbReference type="NCBI Taxonomy" id="575"/>
    <lineage>
        <taxon>Bacteria</taxon>
        <taxon>Pseudomonadati</taxon>
        <taxon>Pseudomonadota</taxon>
        <taxon>Gammaproteobacteria</taxon>
        <taxon>Enterobacterales</taxon>
        <taxon>Enterobacteriaceae</taxon>
        <taxon>Klebsiella/Raoultella group</taxon>
        <taxon>Raoultella</taxon>
    </lineage>
</organism>
<dbReference type="PANTHER" id="PTHR37689:SF1">
    <property type="entry name" value="PROTEIN FDHE"/>
    <property type="match status" value="1"/>
</dbReference>
<sequence>MSIRIIPQDELGSSEKRTADYIPPLLFPRLKNLYNRRAERLRELAENNPLGDFLRFAALVAHAQEVVLYDHPLQMDLTARIKEANAQGKPPLDIHLLPRDKHWHKLLHSLIAELKPEMSGTALAVIENLEKSSDLELEEMASALFASDFSLVSSDKAPFIWAALSLYWAQMASLIPGKARARIR</sequence>
<dbReference type="InterPro" id="IPR006452">
    <property type="entry name" value="Formate_DH_accessory"/>
</dbReference>
<feature type="domain" description="FdhE N-terminal" evidence="1">
    <location>
        <begin position="22"/>
        <end position="182"/>
    </location>
</feature>
<evidence type="ECO:0000313" key="3">
    <source>
        <dbReference type="Proteomes" id="UP000345637"/>
    </source>
</evidence>
<protein>
    <submittedName>
        <fullName evidence="2">Formate dehydrogenase accessory protein FdhE</fullName>
    </submittedName>
</protein>
<dbReference type="Proteomes" id="UP000345637">
    <property type="component" value="Unassembled WGS sequence"/>
</dbReference>
<dbReference type="PANTHER" id="PTHR37689">
    <property type="entry name" value="PROTEIN FDHE"/>
    <property type="match status" value="1"/>
</dbReference>
<dbReference type="InterPro" id="IPR056774">
    <property type="entry name" value="FdhE_N"/>
</dbReference>